<proteinExistence type="predicted"/>
<name>A0A1C3U1X7_9HYPH</name>
<sequence>MASPFDIDSIAARLQLLITQAQLPGVEPGAHYGLPAFKVGGKAFVTVKNNETVVLAIPIDRKEQLMEMAPEIYFQTDHYVGWPSLPLRITAIGNEELQQRLIEAWQYRAPKKLLAAFRQM</sequence>
<dbReference type="InterPro" id="IPR058532">
    <property type="entry name" value="YjbR/MT2646/Rv2570-like"/>
</dbReference>
<dbReference type="Proteomes" id="UP000199205">
    <property type="component" value="Unassembled WGS sequence"/>
</dbReference>
<dbReference type="OrthoDB" id="954305at2"/>
<protein>
    <recommendedName>
        <fullName evidence="3">MmcQ/YjbR family DNA-binding protein</fullName>
    </recommendedName>
</protein>
<dbReference type="AlphaFoldDB" id="A0A1C3U1X7"/>
<dbReference type="Pfam" id="PF04237">
    <property type="entry name" value="YjbR"/>
    <property type="match status" value="1"/>
</dbReference>
<accession>A0A1C3U1X7</accession>
<evidence type="ECO:0008006" key="3">
    <source>
        <dbReference type="Google" id="ProtNLM"/>
    </source>
</evidence>
<organism evidence="1 2">
    <name type="scientific">Rhizobium lusitanum</name>
    <dbReference type="NCBI Taxonomy" id="293958"/>
    <lineage>
        <taxon>Bacteria</taxon>
        <taxon>Pseudomonadati</taxon>
        <taxon>Pseudomonadota</taxon>
        <taxon>Alphaproteobacteria</taxon>
        <taxon>Hyphomicrobiales</taxon>
        <taxon>Rhizobiaceae</taxon>
        <taxon>Rhizobium/Agrobacterium group</taxon>
        <taxon>Rhizobium</taxon>
    </lineage>
</organism>
<evidence type="ECO:0000313" key="2">
    <source>
        <dbReference type="Proteomes" id="UP000199205"/>
    </source>
</evidence>
<dbReference type="EMBL" id="FMAF01000001">
    <property type="protein sequence ID" value="SCB09464.1"/>
    <property type="molecule type" value="Genomic_DNA"/>
</dbReference>
<dbReference type="RefSeq" id="WP_037193589.1">
    <property type="nucleotide sequence ID" value="NZ_FMAF01000001.1"/>
</dbReference>
<gene>
    <name evidence="1" type="ORF">GA0061101_101360</name>
</gene>
<evidence type="ECO:0000313" key="1">
    <source>
        <dbReference type="EMBL" id="SCB09464.1"/>
    </source>
</evidence>
<reference evidence="1 2" key="1">
    <citation type="submission" date="2016-08" db="EMBL/GenBank/DDBJ databases">
        <authorList>
            <person name="Seilhamer J.J."/>
        </authorList>
    </citation>
    <scope>NUCLEOTIDE SEQUENCE [LARGE SCALE GENOMIC DNA]</scope>
    <source>
        <strain evidence="1 2">P1-7</strain>
    </source>
</reference>